<keyword evidence="3 6" id="KW-0808">Transferase</keyword>
<dbReference type="InterPro" id="IPR006759">
    <property type="entry name" value="Glyco_transf_54"/>
</dbReference>
<evidence type="ECO:0000313" key="6">
    <source>
        <dbReference type="EMBL" id="PIK53667.1"/>
    </source>
</evidence>
<dbReference type="STRING" id="307972.A0A2G8L089"/>
<keyword evidence="2 6" id="KW-0328">Glycosyltransferase</keyword>
<evidence type="ECO:0000256" key="1">
    <source>
        <dbReference type="ARBA" id="ARBA00004922"/>
    </source>
</evidence>
<reference evidence="6 7" key="1">
    <citation type="journal article" date="2017" name="PLoS Biol.">
        <title>The sea cucumber genome provides insights into morphological evolution and visceral regeneration.</title>
        <authorList>
            <person name="Zhang X."/>
            <person name="Sun L."/>
            <person name="Yuan J."/>
            <person name="Sun Y."/>
            <person name="Gao Y."/>
            <person name="Zhang L."/>
            <person name="Li S."/>
            <person name="Dai H."/>
            <person name="Hamel J.F."/>
            <person name="Liu C."/>
            <person name="Yu Y."/>
            <person name="Liu S."/>
            <person name="Lin W."/>
            <person name="Guo K."/>
            <person name="Jin S."/>
            <person name="Xu P."/>
            <person name="Storey K.B."/>
            <person name="Huan P."/>
            <person name="Zhang T."/>
            <person name="Zhou Y."/>
            <person name="Zhang J."/>
            <person name="Lin C."/>
            <person name="Li X."/>
            <person name="Xing L."/>
            <person name="Huo D."/>
            <person name="Sun M."/>
            <person name="Wang L."/>
            <person name="Mercier A."/>
            <person name="Li F."/>
            <person name="Yang H."/>
            <person name="Xiang J."/>
        </authorList>
    </citation>
    <scope>NUCLEOTIDE SEQUENCE [LARGE SCALE GENOMIC DNA]</scope>
    <source>
        <strain evidence="6">Shaxun</strain>
        <tissue evidence="6">Muscle</tissue>
    </source>
</reference>
<evidence type="ECO:0000313" key="7">
    <source>
        <dbReference type="Proteomes" id="UP000230750"/>
    </source>
</evidence>
<sequence>MLLRKQIVCPSKLDINKQKALVLGERKLKKDFLVIGISTVRRQNAMYLEQTLSSILEHTSQTDRSTTRVVILLADLTETDRAIVKGRLSSKFSDHFASGFFEAISAPLLFYPPMEELPQNFGDSNDRVKWRAKQVVDYSFLFTYCHGLSKYYLQLEDDVISTPNFIFAIKEFIELHDDREWTSLQFSPLGFGKLYRSSDLLRLAQFSLMFYDQQPIDYLYKFFNNLQAQQEEFLRSPSIFQHIGVHSSLRHKEQRVVDMFFEEDVQKYTDCDNPSASLLTNMERFSMYVPKLPYTSDPGYFWAKSPTFGQWFMIDFDEPQFLSRIVIETGSDSHPQDLLQHGDVEVGGLTLPGGRGSSECKDFQTVGKFDNGIADISDLMDIKQYQIKCVVARVTDDQVQWLLIREIAIWTRHQE</sequence>
<name>A0A2G8L089_STIJA</name>
<feature type="domain" description="MGAT4 conserved region" evidence="4">
    <location>
        <begin position="18"/>
        <end position="260"/>
    </location>
</feature>
<dbReference type="PANTHER" id="PTHR12062:SF33">
    <property type="entry name" value="ALPHA-1,6-MANNOSYL-GLYCOPROTEIN 4-BETA-N-ACETYLGLUCOSAMINYLTRANSFERASE-LIKE"/>
    <property type="match status" value="1"/>
</dbReference>
<dbReference type="OrthoDB" id="2016523at2759"/>
<dbReference type="EMBL" id="MRZV01000277">
    <property type="protein sequence ID" value="PIK53667.1"/>
    <property type="molecule type" value="Genomic_DNA"/>
</dbReference>
<evidence type="ECO:0000256" key="2">
    <source>
        <dbReference type="ARBA" id="ARBA00022676"/>
    </source>
</evidence>
<protein>
    <submittedName>
        <fullName evidence="6">Putative alpha-1,3-mannosyl-glycoprotein 4-beta-N-acetylglucosaminyltransferase C-like</fullName>
    </submittedName>
</protein>
<accession>A0A2G8L089</accession>
<dbReference type="Pfam" id="PF23524">
    <property type="entry name" value="MGAT4A_C"/>
    <property type="match status" value="1"/>
</dbReference>
<feature type="domain" description="MGAT4 A/B/C C-terminal" evidence="5">
    <location>
        <begin position="277"/>
        <end position="406"/>
    </location>
</feature>
<evidence type="ECO:0000259" key="4">
    <source>
        <dbReference type="Pfam" id="PF04666"/>
    </source>
</evidence>
<comment type="pathway">
    <text evidence="1">Protein modification; protein glycosylation.</text>
</comment>
<gene>
    <name evidence="6" type="ORF">BSL78_09433</name>
</gene>
<dbReference type="GO" id="GO:0006487">
    <property type="term" value="P:protein N-linked glycosylation"/>
    <property type="evidence" value="ECO:0007669"/>
    <property type="project" value="TreeGrafter"/>
</dbReference>
<comment type="caution">
    <text evidence="6">The sequence shown here is derived from an EMBL/GenBank/DDBJ whole genome shotgun (WGS) entry which is preliminary data.</text>
</comment>
<dbReference type="PANTHER" id="PTHR12062">
    <property type="entry name" value="N-ACETYLGLUCOSAMINYLTRANSFERASE VI"/>
    <property type="match status" value="1"/>
</dbReference>
<evidence type="ECO:0000259" key="5">
    <source>
        <dbReference type="Pfam" id="PF23524"/>
    </source>
</evidence>
<organism evidence="6 7">
    <name type="scientific">Stichopus japonicus</name>
    <name type="common">Sea cucumber</name>
    <dbReference type="NCBI Taxonomy" id="307972"/>
    <lineage>
        <taxon>Eukaryota</taxon>
        <taxon>Metazoa</taxon>
        <taxon>Echinodermata</taxon>
        <taxon>Eleutherozoa</taxon>
        <taxon>Echinozoa</taxon>
        <taxon>Holothuroidea</taxon>
        <taxon>Aspidochirotacea</taxon>
        <taxon>Aspidochirotida</taxon>
        <taxon>Stichopodidae</taxon>
        <taxon>Apostichopus</taxon>
    </lineage>
</organism>
<dbReference type="Proteomes" id="UP000230750">
    <property type="component" value="Unassembled WGS sequence"/>
</dbReference>
<dbReference type="InterPro" id="IPR057279">
    <property type="entry name" value="MGAT4"/>
</dbReference>
<dbReference type="InterPro" id="IPR056576">
    <property type="entry name" value="MGAT4_A/B/C_C"/>
</dbReference>
<evidence type="ECO:0000256" key="3">
    <source>
        <dbReference type="ARBA" id="ARBA00022679"/>
    </source>
</evidence>
<dbReference type="AlphaFoldDB" id="A0A2G8L089"/>
<dbReference type="GO" id="GO:0008375">
    <property type="term" value="F:acetylglucosaminyltransferase activity"/>
    <property type="evidence" value="ECO:0007669"/>
    <property type="project" value="TreeGrafter"/>
</dbReference>
<proteinExistence type="predicted"/>
<keyword evidence="7" id="KW-1185">Reference proteome</keyword>
<dbReference type="Pfam" id="PF04666">
    <property type="entry name" value="MGAT4_cons"/>
    <property type="match status" value="1"/>
</dbReference>